<organism evidence="2 3">
    <name type="scientific">Symbiodinium natans</name>
    <dbReference type="NCBI Taxonomy" id="878477"/>
    <lineage>
        <taxon>Eukaryota</taxon>
        <taxon>Sar</taxon>
        <taxon>Alveolata</taxon>
        <taxon>Dinophyceae</taxon>
        <taxon>Suessiales</taxon>
        <taxon>Symbiodiniaceae</taxon>
        <taxon>Symbiodinium</taxon>
    </lineage>
</organism>
<protein>
    <submittedName>
        <fullName evidence="2">Uncharacterized protein</fullName>
    </submittedName>
</protein>
<dbReference type="AlphaFoldDB" id="A0A812IIT8"/>
<evidence type="ECO:0000256" key="1">
    <source>
        <dbReference type="SAM" id="MobiDB-lite"/>
    </source>
</evidence>
<name>A0A812IIT8_9DINO</name>
<dbReference type="EMBL" id="CAJNDS010000258">
    <property type="protein sequence ID" value="CAE7034916.1"/>
    <property type="molecule type" value="Genomic_DNA"/>
</dbReference>
<proteinExistence type="predicted"/>
<reference evidence="2" key="1">
    <citation type="submission" date="2021-02" db="EMBL/GenBank/DDBJ databases">
        <authorList>
            <person name="Dougan E. K."/>
            <person name="Rhodes N."/>
            <person name="Thang M."/>
            <person name="Chan C."/>
        </authorList>
    </citation>
    <scope>NUCLEOTIDE SEQUENCE</scope>
</reference>
<feature type="region of interest" description="Disordered" evidence="1">
    <location>
        <begin position="98"/>
        <end position="117"/>
    </location>
</feature>
<gene>
    <name evidence="2" type="ORF">SNAT2548_LOCUS4216</name>
</gene>
<dbReference type="Proteomes" id="UP000604046">
    <property type="component" value="Unassembled WGS sequence"/>
</dbReference>
<evidence type="ECO:0000313" key="3">
    <source>
        <dbReference type="Proteomes" id="UP000604046"/>
    </source>
</evidence>
<comment type="caution">
    <text evidence="2">The sequence shown here is derived from an EMBL/GenBank/DDBJ whole genome shotgun (WGS) entry which is preliminary data.</text>
</comment>
<dbReference type="OrthoDB" id="10058657at2759"/>
<accession>A0A812IIT8</accession>
<dbReference type="PANTHER" id="PTHR21301:SF10">
    <property type="entry name" value="REVERSE TRANSCRIPTASE DOMAIN-CONTAINING PROTEIN"/>
    <property type="match status" value="1"/>
</dbReference>
<sequence>MGRDLWEALSDVLQLMTNQACPDALHQGDAVAQLRQVATFLRTRQQQQDHNQYVLYNHDATRFLSSYQLMCEWYCHANPTHADVFQVDHTQSEPSQRVQRGLLLRESRRNQSQHSKRNTLRFSDIPRLIEVVLQLNYFTVGHTLFFQCRGAPMGSPCSPALCNMVVAVVEQCWVKSLRSMFVNHKHLHQPTSEQQAIFFATRYVDNRVLLIPQQYISLPPFRELVDPDFYQPPVKLDTEPANIFLGFAIHTSTATLSYDDKLQKADIMHPQSATTSSVLRSSIQARILRARRVCVPSTMADAAASVDPLKMQHSLVCTVFCSALPSCHVIVH</sequence>
<dbReference type="PANTHER" id="PTHR21301">
    <property type="entry name" value="REVERSE TRANSCRIPTASE"/>
    <property type="match status" value="1"/>
</dbReference>
<keyword evidence="3" id="KW-1185">Reference proteome</keyword>
<evidence type="ECO:0000313" key="2">
    <source>
        <dbReference type="EMBL" id="CAE7034916.1"/>
    </source>
</evidence>